<dbReference type="eggNOG" id="ENOG5032VR1">
    <property type="taxonomic scope" value="Bacteria"/>
</dbReference>
<keyword evidence="3" id="KW-1185">Reference proteome</keyword>
<proteinExistence type="predicted"/>
<dbReference type="HOGENOM" id="CLU_2082860_0_0_6"/>
<evidence type="ECO:0000313" key="3">
    <source>
        <dbReference type="Proteomes" id="UP000006201"/>
    </source>
</evidence>
<sequence length="117" mass="12770">MKKVIKLACGLALSIGCTAAMANTMSCYVDTPKYDEFTTNQCDAIVWGANIATAVFRVDDAPSGSRILWSDNRCSDTSNMCMISIHAFRNYTMKATVLKPDGTWHQVSASASFEDGR</sequence>
<evidence type="ECO:0008006" key="4">
    <source>
        <dbReference type="Google" id="ProtNLM"/>
    </source>
</evidence>
<dbReference type="RefSeq" id="WP_009838601.1">
    <property type="nucleotide sequence ID" value="NZ_AAOH01000006.1"/>
</dbReference>
<evidence type="ECO:0000313" key="2">
    <source>
        <dbReference type="EMBL" id="EAR27339.1"/>
    </source>
</evidence>
<dbReference type="AlphaFoldDB" id="A4CCP6"/>
<name>A4CCP6_9GAMM</name>
<evidence type="ECO:0000256" key="1">
    <source>
        <dbReference type="SAM" id="SignalP"/>
    </source>
</evidence>
<keyword evidence="1" id="KW-0732">Signal</keyword>
<dbReference type="OrthoDB" id="6293209at2"/>
<dbReference type="PROSITE" id="PS51257">
    <property type="entry name" value="PROKAR_LIPOPROTEIN"/>
    <property type="match status" value="1"/>
</dbReference>
<feature type="chain" id="PRO_5002665953" description="Orphan protein" evidence="1">
    <location>
        <begin position="23"/>
        <end position="117"/>
    </location>
</feature>
<organism evidence="2 3">
    <name type="scientific">Pseudoalteromonas tunicata D2</name>
    <dbReference type="NCBI Taxonomy" id="87626"/>
    <lineage>
        <taxon>Bacteria</taxon>
        <taxon>Pseudomonadati</taxon>
        <taxon>Pseudomonadota</taxon>
        <taxon>Gammaproteobacteria</taxon>
        <taxon>Alteromonadales</taxon>
        <taxon>Pseudoalteromonadaceae</taxon>
        <taxon>Pseudoalteromonas</taxon>
    </lineage>
</organism>
<reference evidence="2 3" key="1">
    <citation type="submission" date="2006-02" db="EMBL/GenBank/DDBJ databases">
        <authorList>
            <person name="Moran M.A."/>
            <person name="Kjelleberg S."/>
            <person name="Egan S."/>
            <person name="Saunders N."/>
            <person name="Thomas T."/>
            <person name="Ferriera S."/>
            <person name="Johnson J."/>
            <person name="Kravitz S."/>
            <person name="Halpern A."/>
            <person name="Remington K."/>
            <person name="Beeson K."/>
            <person name="Tran B."/>
            <person name="Rogers Y.-H."/>
            <person name="Friedman R."/>
            <person name="Venter J.C."/>
        </authorList>
    </citation>
    <scope>NUCLEOTIDE SEQUENCE [LARGE SCALE GENOMIC DNA]</scope>
    <source>
        <strain evidence="2 3">D2</strain>
    </source>
</reference>
<protein>
    <recommendedName>
        <fullName evidence="4">Orphan protein</fullName>
    </recommendedName>
</protein>
<dbReference type="EMBL" id="AAOH01000006">
    <property type="protein sequence ID" value="EAR27339.1"/>
    <property type="molecule type" value="Genomic_DNA"/>
</dbReference>
<feature type="signal peptide" evidence="1">
    <location>
        <begin position="1"/>
        <end position="22"/>
    </location>
</feature>
<gene>
    <name evidence="2" type="ORF">PTD2_14907</name>
</gene>
<comment type="caution">
    <text evidence="2">The sequence shown here is derived from an EMBL/GenBank/DDBJ whole genome shotgun (WGS) entry which is preliminary data.</text>
</comment>
<dbReference type="Proteomes" id="UP000006201">
    <property type="component" value="Unassembled WGS sequence"/>
</dbReference>
<accession>A4CCP6</accession>